<evidence type="ECO:0000256" key="4">
    <source>
        <dbReference type="ARBA" id="ARBA00022989"/>
    </source>
</evidence>
<evidence type="ECO:0000256" key="2">
    <source>
        <dbReference type="ARBA" id="ARBA00008333"/>
    </source>
</evidence>
<keyword evidence="5 6" id="KW-0472">Membrane</keyword>
<comment type="similarity">
    <text evidence="2">Belongs to the oxidase-dependent Fe transporter (OFeT) (TC 9.A.10.1) family.</text>
</comment>
<evidence type="ECO:0000313" key="8">
    <source>
        <dbReference type="Proteomes" id="UP000662200"/>
    </source>
</evidence>
<evidence type="ECO:0000256" key="1">
    <source>
        <dbReference type="ARBA" id="ARBA00004141"/>
    </source>
</evidence>
<evidence type="ECO:0000256" key="3">
    <source>
        <dbReference type="ARBA" id="ARBA00022692"/>
    </source>
</evidence>
<feature type="transmembrane region" description="Helical" evidence="6">
    <location>
        <begin position="6"/>
        <end position="30"/>
    </location>
</feature>
<dbReference type="PANTHER" id="PTHR31632">
    <property type="entry name" value="IRON TRANSPORTER FTH1"/>
    <property type="match status" value="1"/>
</dbReference>
<dbReference type="GO" id="GO:0015093">
    <property type="term" value="F:ferrous iron transmembrane transporter activity"/>
    <property type="evidence" value="ECO:0007669"/>
    <property type="project" value="TreeGrafter"/>
</dbReference>
<feature type="transmembrane region" description="Helical" evidence="6">
    <location>
        <begin position="149"/>
        <end position="169"/>
    </location>
</feature>
<keyword evidence="3 6" id="KW-0812">Transmembrane</keyword>
<evidence type="ECO:0000256" key="5">
    <source>
        <dbReference type="ARBA" id="ARBA00023136"/>
    </source>
</evidence>
<proteinExistence type="inferred from homology"/>
<dbReference type="Proteomes" id="UP000662200">
    <property type="component" value="Unassembled WGS sequence"/>
</dbReference>
<dbReference type="PANTHER" id="PTHR31632:SF2">
    <property type="entry name" value="PLASMA MEMBRANE IRON PERMEASE"/>
    <property type="match status" value="1"/>
</dbReference>
<dbReference type="InterPro" id="IPR004923">
    <property type="entry name" value="FTR1/Fip1/EfeU"/>
</dbReference>
<comment type="subcellular location">
    <subcellularLocation>
        <location evidence="1">Membrane</location>
        <topology evidence="1">Multi-pass membrane protein</topology>
    </subcellularLocation>
</comment>
<evidence type="ECO:0000313" key="7">
    <source>
        <dbReference type="EMBL" id="GGK15421.1"/>
    </source>
</evidence>
<reference evidence="7" key="2">
    <citation type="submission" date="2020-09" db="EMBL/GenBank/DDBJ databases">
        <authorList>
            <person name="Sun Q."/>
            <person name="Ohkuma M."/>
        </authorList>
    </citation>
    <scope>NUCLEOTIDE SEQUENCE</scope>
    <source>
        <strain evidence="7">JCM 3091</strain>
    </source>
</reference>
<sequence length="286" mass="29800">MSQASFATYLIGLREGLEATLVVSILVAFLVKSDRRRVLPMVWLGAGVAVLLSVGFGALLTFTQASVSGRNQELFEAVTSVAAVCFVTWMIFWMRGAARRMGGELRAGLGQALALGPAAVAAFSFLAVVREGLETALLFFTAARGAATATPLVAITLGVLTAIGMGYLLYATAVRINLGTFFRWTGALLVLVAGGILKYGVHDFQEAGVLPGLGTLAFDVTATVDPGSWYATLLTGMVNLTPRATVLEMAAWAAYVVPTMILFLRPAGSRPAAPPADAAATAPAQA</sequence>
<keyword evidence="4 6" id="KW-1133">Transmembrane helix</keyword>
<feature type="transmembrane region" description="Helical" evidence="6">
    <location>
        <begin position="244"/>
        <end position="264"/>
    </location>
</feature>
<dbReference type="NCBIfam" id="NF041756">
    <property type="entry name" value="EfeU"/>
    <property type="match status" value="1"/>
</dbReference>
<evidence type="ECO:0000256" key="6">
    <source>
        <dbReference type="SAM" id="Phobius"/>
    </source>
</evidence>
<name>A0A8J3FEF2_9ACTN</name>
<dbReference type="AlphaFoldDB" id="A0A8J3FEF2"/>
<gene>
    <name evidence="7" type="ORF">GCM10010124_05150</name>
</gene>
<dbReference type="GO" id="GO:0033573">
    <property type="term" value="C:high-affinity iron permease complex"/>
    <property type="evidence" value="ECO:0007669"/>
    <property type="project" value="InterPro"/>
</dbReference>
<dbReference type="Pfam" id="PF03239">
    <property type="entry name" value="FTR1"/>
    <property type="match status" value="1"/>
</dbReference>
<reference evidence="7" key="1">
    <citation type="journal article" date="2014" name="Int. J. Syst. Evol. Microbiol.">
        <title>Complete genome sequence of Corynebacterium casei LMG S-19264T (=DSM 44701T), isolated from a smear-ripened cheese.</title>
        <authorList>
            <consortium name="US DOE Joint Genome Institute (JGI-PGF)"/>
            <person name="Walter F."/>
            <person name="Albersmeier A."/>
            <person name="Kalinowski J."/>
            <person name="Ruckert C."/>
        </authorList>
    </citation>
    <scope>NUCLEOTIDE SEQUENCE</scope>
    <source>
        <strain evidence="7">JCM 3091</strain>
    </source>
</reference>
<dbReference type="EMBL" id="BMQC01000001">
    <property type="protein sequence ID" value="GGK15421.1"/>
    <property type="molecule type" value="Genomic_DNA"/>
</dbReference>
<accession>A0A8J3FEF2</accession>
<keyword evidence="8" id="KW-1185">Reference proteome</keyword>
<protein>
    <submittedName>
        <fullName evidence="7">Iron transporter</fullName>
    </submittedName>
</protein>
<feature type="transmembrane region" description="Helical" evidence="6">
    <location>
        <begin position="74"/>
        <end position="93"/>
    </location>
</feature>
<feature type="transmembrane region" description="Helical" evidence="6">
    <location>
        <begin position="181"/>
        <end position="201"/>
    </location>
</feature>
<comment type="caution">
    <text evidence="7">The sequence shown here is derived from an EMBL/GenBank/DDBJ whole genome shotgun (WGS) entry which is preliminary data.</text>
</comment>
<feature type="transmembrane region" description="Helical" evidence="6">
    <location>
        <begin position="105"/>
        <end position="129"/>
    </location>
</feature>
<organism evidence="7 8">
    <name type="scientific">Pilimelia terevasa</name>
    <dbReference type="NCBI Taxonomy" id="53372"/>
    <lineage>
        <taxon>Bacteria</taxon>
        <taxon>Bacillati</taxon>
        <taxon>Actinomycetota</taxon>
        <taxon>Actinomycetes</taxon>
        <taxon>Micromonosporales</taxon>
        <taxon>Micromonosporaceae</taxon>
        <taxon>Pilimelia</taxon>
    </lineage>
</organism>
<feature type="transmembrane region" description="Helical" evidence="6">
    <location>
        <begin position="42"/>
        <end position="62"/>
    </location>
</feature>